<gene>
    <name evidence="2" type="ORF">CEUTPL_LOCUS13608</name>
</gene>
<accession>A0A9N9QNJ2</accession>
<evidence type="ECO:0000256" key="1">
    <source>
        <dbReference type="SAM" id="SignalP"/>
    </source>
</evidence>
<keyword evidence="3" id="KW-1185">Reference proteome</keyword>
<name>A0A9N9QNJ2_9CUCU</name>
<reference evidence="2" key="1">
    <citation type="submission" date="2022-01" db="EMBL/GenBank/DDBJ databases">
        <authorList>
            <person name="King R."/>
        </authorList>
    </citation>
    <scope>NUCLEOTIDE SEQUENCE</scope>
</reference>
<dbReference type="AlphaFoldDB" id="A0A9N9QNJ2"/>
<sequence length="169" mass="19566">MSASELKNLILCFGLLFGHLVPEGNKHWSFFLSLRKIVDMILSDFVSTKLSEDLAMLIQQHQLSYMELFKQHLKPKFHILTHYPSLMIKVGPLKKIMTLRYESKHRSLKLLANVISSRINITYSLAIRHQLDMASRLILNNGFENDISFSKRHSANSDFIAYCKEVAEK</sequence>
<protein>
    <submittedName>
        <fullName evidence="2">Uncharacterized protein</fullName>
    </submittedName>
</protein>
<feature type="chain" id="PRO_5040176010" evidence="1">
    <location>
        <begin position="19"/>
        <end position="169"/>
    </location>
</feature>
<proteinExistence type="predicted"/>
<evidence type="ECO:0000313" key="3">
    <source>
        <dbReference type="Proteomes" id="UP001152799"/>
    </source>
</evidence>
<dbReference type="OrthoDB" id="6775548at2759"/>
<evidence type="ECO:0000313" key="2">
    <source>
        <dbReference type="EMBL" id="CAG9773210.1"/>
    </source>
</evidence>
<dbReference type="EMBL" id="OU892285">
    <property type="protein sequence ID" value="CAG9773210.1"/>
    <property type="molecule type" value="Genomic_DNA"/>
</dbReference>
<feature type="signal peptide" evidence="1">
    <location>
        <begin position="1"/>
        <end position="18"/>
    </location>
</feature>
<dbReference type="Proteomes" id="UP001152799">
    <property type="component" value="Chromosome 9"/>
</dbReference>
<organism evidence="2 3">
    <name type="scientific">Ceutorhynchus assimilis</name>
    <name type="common">cabbage seed weevil</name>
    <dbReference type="NCBI Taxonomy" id="467358"/>
    <lineage>
        <taxon>Eukaryota</taxon>
        <taxon>Metazoa</taxon>
        <taxon>Ecdysozoa</taxon>
        <taxon>Arthropoda</taxon>
        <taxon>Hexapoda</taxon>
        <taxon>Insecta</taxon>
        <taxon>Pterygota</taxon>
        <taxon>Neoptera</taxon>
        <taxon>Endopterygota</taxon>
        <taxon>Coleoptera</taxon>
        <taxon>Polyphaga</taxon>
        <taxon>Cucujiformia</taxon>
        <taxon>Curculionidae</taxon>
        <taxon>Ceutorhynchinae</taxon>
        <taxon>Ceutorhynchus</taxon>
    </lineage>
</organism>
<keyword evidence="1" id="KW-0732">Signal</keyword>